<dbReference type="OrthoDB" id="942283at2759"/>
<dbReference type="Proteomes" id="UP001141552">
    <property type="component" value="Unassembled WGS sequence"/>
</dbReference>
<keyword evidence="2" id="KW-1185">Reference proteome</keyword>
<proteinExistence type="predicted"/>
<evidence type="ECO:0000313" key="2">
    <source>
        <dbReference type="Proteomes" id="UP001141552"/>
    </source>
</evidence>
<dbReference type="PANTHER" id="PTHR38925">
    <property type="entry name" value="PROTEIN, PUTATIVE-RELATED"/>
    <property type="match status" value="1"/>
</dbReference>
<accession>A0A9Q0JD30</accession>
<reference evidence="1" key="2">
    <citation type="journal article" date="2023" name="Plants (Basel)">
        <title>Annotation of the Turnera subulata (Passifloraceae) Draft Genome Reveals the S-Locus Evolved after the Divergence of Turneroideae from Passifloroideae in a Stepwise Manner.</title>
        <authorList>
            <person name="Henning P.M."/>
            <person name="Roalson E.H."/>
            <person name="Mir W."/>
            <person name="McCubbin A.G."/>
            <person name="Shore J.S."/>
        </authorList>
    </citation>
    <scope>NUCLEOTIDE SEQUENCE</scope>
    <source>
        <strain evidence="1">F60SS</strain>
    </source>
</reference>
<dbReference type="EMBL" id="JAKUCV010003917">
    <property type="protein sequence ID" value="KAJ4837164.1"/>
    <property type="molecule type" value="Genomic_DNA"/>
</dbReference>
<dbReference type="PANTHER" id="PTHR38925:SF1">
    <property type="entry name" value="PROTEIN, PUTATIVE-RELATED"/>
    <property type="match status" value="1"/>
</dbReference>
<gene>
    <name evidence="1" type="ORF">Tsubulata_036482</name>
</gene>
<comment type="caution">
    <text evidence="1">The sequence shown here is derived from an EMBL/GenBank/DDBJ whole genome shotgun (WGS) entry which is preliminary data.</text>
</comment>
<reference evidence="1" key="1">
    <citation type="submission" date="2022-02" db="EMBL/GenBank/DDBJ databases">
        <authorList>
            <person name="Henning P.M."/>
            <person name="McCubbin A.G."/>
            <person name="Shore J.S."/>
        </authorList>
    </citation>
    <scope>NUCLEOTIDE SEQUENCE</scope>
    <source>
        <strain evidence="1">F60SS</strain>
        <tissue evidence="1">Leaves</tissue>
    </source>
</reference>
<name>A0A9Q0JD30_9ROSI</name>
<dbReference type="AlphaFoldDB" id="A0A9Q0JD30"/>
<evidence type="ECO:0000313" key="1">
    <source>
        <dbReference type="EMBL" id="KAJ4837164.1"/>
    </source>
</evidence>
<sequence>MVLHMVALAKVNLLFTGSQSTATPLLSFLICPFALKVTSSFSVVRRAGADILYASRLFFFQLSQIAFDSDHHHHHHHHQPAAASALGNNVGTRFDRALRLVYQRVANARRSSVATQTDQNNFHSLSVFSL</sequence>
<protein>
    <submittedName>
        <fullName evidence="1">Uncharacterized protein</fullName>
    </submittedName>
</protein>
<organism evidence="1 2">
    <name type="scientific">Turnera subulata</name>
    <dbReference type="NCBI Taxonomy" id="218843"/>
    <lineage>
        <taxon>Eukaryota</taxon>
        <taxon>Viridiplantae</taxon>
        <taxon>Streptophyta</taxon>
        <taxon>Embryophyta</taxon>
        <taxon>Tracheophyta</taxon>
        <taxon>Spermatophyta</taxon>
        <taxon>Magnoliopsida</taxon>
        <taxon>eudicotyledons</taxon>
        <taxon>Gunneridae</taxon>
        <taxon>Pentapetalae</taxon>
        <taxon>rosids</taxon>
        <taxon>fabids</taxon>
        <taxon>Malpighiales</taxon>
        <taxon>Passifloraceae</taxon>
        <taxon>Turnera</taxon>
    </lineage>
</organism>